<evidence type="ECO:0000256" key="1">
    <source>
        <dbReference type="SAM" id="MobiDB-lite"/>
    </source>
</evidence>
<name>A0A2U1E1C5_9FIRM</name>
<gene>
    <name evidence="3" type="ORF">C7381_10922</name>
</gene>
<feature type="compositionally biased region" description="Basic and acidic residues" evidence="1">
    <location>
        <begin position="25"/>
        <end position="54"/>
    </location>
</feature>
<evidence type="ECO:0000313" key="3">
    <source>
        <dbReference type="EMBL" id="PVY93757.1"/>
    </source>
</evidence>
<sequence length="243" mass="28218">MKKSIILLIVFSLLFVACKSPSGEKTNENKVEDKAATDESKNDVAEDKDTKDIDEQKDEEEPEDDKEKVNPEGDYKITIDGNEYGAVHSPDGKLFNIDELNKAYVKFWKEGKYKADKALDFITDYTKKISDDEILYGAFPETQDFYMTYNQIYNISYYAVLSGEDFSEVQYKKHYPGEAKIIDGNLYFDINYLKNIFAFKYELDPMKKEITIDSKGEFNNELKTIYNDNYDSIEDLFEVNFGK</sequence>
<dbReference type="AlphaFoldDB" id="A0A2U1E1C5"/>
<reference evidence="3 4" key="1">
    <citation type="submission" date="2018-04" db="EMBL/GenBank/DDBJ databases">
        <title>Genomic Encyclopedia of Type Strains, Phase IV (KMG-IV): sequencing the most valuable type-strain genomes for metagenomic binning, comparative biology and taxonomic classification.</title>
        <authorList>
            <person name="Goeker M."/>
        </authorList>
    </citation>
    <scope>NUCLEOTIDE SEQUENCE [LARGE SCALE GENOMIC DNA]</scope>
    <source>
        <strain evidence="3 4">DSM 20705</strain>
    </source>
</reference>
<keyword evidence="2" id="KW-0732">Signal</keyword>
<accession>A0A2U1E1C5</accession>
<keyword evidence="4" id="KW-1185">Reference proteome</keyword>
<dbReference type="Proteomes" id="UP000245793">
    <property type="component" value="Unassembled WGS sequence"/>
</dbReference>
<evidence type="ECO:0000313" key="4">
    <source>
        <dbReference type="Proteomes" id="UP000245793"/>
    </source>
</evidence>
<dbReference type="RefSeq" id="WP_116480422.1">
    <property type="nucleotide sequence ID" value="NZ_CAUPJO010000013.1"/>
</dbReference>
<evidence type="ECO:0000256" key="2">
    <source>
        <dbReference type="SAM" id="SignalP"/>
    </source>
</evidence>
<evidence type="ECO:0008006" key="5">
    <source>
        <dbReference type="Google" id="ProtNLM"/>
    </source>
</evidence>
<feature type="compositionally biased region" description="Basic and acidic residues" evidence="1">
    <location>
        <begin position="65"/>
        <end position="74"/>
    </location>
</feature>
<organism evidence="3 4">
    <name type="scientific">Ezakiella coagulans</name>
    <dbReference type="NCBI Taxonomy" id="46507"/>
    <lineage>
        <taxon>Bacteria</taxon>
        <taxon>Bacillati</taxon>
        <taxon>Bacillota</taxon>
        <taxon>Tissierellia</taxon>
        <taxon>Ezakiella</taxon>
    </lineage>
</organism>
<feature type="signal peptide" evidence="2">
    <location>
        <begin position="1"/>
        <end position="22"/>
    </location>
</feature>
<comment type="caution">
    <text evidence="3">The sequence shown here is derived from an EMBL/GenBank/DDBJ whole genome shotgun (WGS) entry which is preliminary data.</text>
</comment>
<feature type="region of interest" description="Disordered" evidence="1">
    <location>
        <begin position="21"/>
        <end position="74"/>
    </location>
</feature>
<dbReference type="EMBL" id="QEKV01000009">
    <property type="protein sequence ID" value="PVY93757.1"/>
    <property type="molecule type" value="Genomic_DNA"/>
</dbReference>
<feature type="chain" id="PRO_5015581603" description="Lipoprotein" evidence="2">
    <location>
        <begin position="23"/>
        <end position="243"/>
    </location>
</feature>
<feature type="compositionally biased region" description="Acidic residues" evidence="1">
    <location>
        <begin position="55"/>
        <end position="64"/>
    </location>
</feature>
<protein>
    <recommendedName>
        <fullName evidence="5">Lipoprotein</fullName>
    </recommendedName>
</protein>
<proteinExistence type="predicted"/>
<dbReference type="PROSITE" id="PS51257">
    <property type="entry name" value="PROKAR_LIPOPROTEIN"/>
    <property type="match status" value="1"/>
</dbReference>